<proteinExistence type="predicted"/>
<evidence type="ECO:0000256" key="2">
    <source>
        <dbReference type="ARBA" id="ARBA00023125"/>
    </source>
</evidence>
<evidence type="ECO:0000256" key="3">
    <source>
        <dbReference type="ARBA" id="ARBA00023163"/>
    </source>
</evidence>
<keyword evidence="6" id="KW-1185">Reference proteome</keyword>
<accession>A0A1R4FTK1</accession>
<gene>
    <name evidence="5" type="ORF">FM101_05820</name>
</gene>
<dbReference type="InterPro" id="IPR018356">
    <property type="entry name" value="Tscrpt_reg_HTH_DeoR_CS"/>
</dbReference>
<feature type="domain" description="HTH deoR-type" evidence="4">
    <location>
        <begin position="3"/>
        <end position="58"/>
    </location>
</feature>
<keyword evidence="3" id="KW-0804">Transcription</keyword>
<dbReference type="Proteomes" id="UP000195913">
    <property type="component" value="Unassembled WGS sequence"/>
</dbReference>
<dbReference type="GO" id="GO:0003700">
    <property type="term" value="F:DNA-binding transcription factor activity"/>
    <property type="evidence" value="ECO:0007669"/>
    <property type="project" value="InterPro"/>
</dbReference>
<keyword evidence="1" id="KW-0805">Transcription regulation</keyword>
<name>A0A1R4FTK1_9MICC</name>
<dbReference type="InterPro" id="IPR001034">
    <property type="entry name" value="DeoR_HTH"/>
</dbReference>
<keyword evidence="2" id="KW-0238">DNA-binding</keyword>
<dbReference type="InterPro" id="IPR050313">
    <property type="entry name" value="Carb_Metab_HTH_regulators"/>
</dbReference>
<dbReference type="SMART" id="SM01134">
    <property type="entry name" value="DeoRC"/>
    <property type="match status" value="1"/>
</dbReference>
<dbReference type="InterPro" id="IPR014036">
    <property type="entry name" value="DeoR-like_C"/>
</dbReference>
<protein>
    <submittedName>
        <fullName evidence="5">Glycerol-3-phosphate regulon repressor, DeoR family</fullName>
    </submittedName>
</protein>
<dbReference type="PRINTS" id="PR00037">
    <property type="entry name" value="HTHLACR"/>
</dbReference>
<dbReference type="Pfam" id="PF08220">
    <property type="entry name" value="HTH_DeoR"/>
    <property type="match status" value="1"/>
</dbReference>
<dbReference type="PANTHER" id="PTHR30363">
    <property type="entry name" value="HTH-TYPE TRANSCRIPTIONAL REGULATOR SRLR-RELATED"/>
    <property type="match status" value="1"/>
</dbReference>
<dbReference type="PANTHER" id="PTHR30363:SF44">
    <property type="entry name" value="AGA OPERON TRANSCRIPTIONAL REPRESSOR-RELATED"/>
    <property type="match status" value="1"/>
</dbReference>
<dbReference type="AlphaFoldDB" id="A0A1R4FTK1"/>
<dbReference type="InterPro" id="IPR036388">
    <property type="entry name" value="WH-like_DNA-bd_sf"/>
</dbReference>
<evidence type="ECO:0000313" key="6">
    <source>
        <dbReference type="Proteomes" id="UP000195913"/>
    </source>
</evidence>
<dbReference type="InterPro" id="IPR037171">
    <property type="entry name" value="NagB/RpiA_transferase-like"/>
</dbReference>
<dbReference type="PROSITE" id="PS51000">
    <property type="entry name" value="HTH_DEOR_2"/>
    <property type="match status" value="1"/>
</dbReference>
<dbReference type="InterPro" id="IPR036390">
    <property type="entry name" value="WH_DNA-bd_sf"/>
</dbReference>
<organism evidence="5 6">
    <name type="scientific">Arthrobacter rhombi</name>
    <dbReference type="NCBI Taxonomy" id="71253"/>
    <lineage>
        <taxon>Bacteria</taxon>
        <taxon>Bacillati</taxon>
        <taxon>Actinomycetota</taxon>
        <taxon>Actinomycetes</taxon>
        <taxon>Micrococcales</taxon>
        <taxon>Micrococcaceae</taxon>
        <taxon>Arthrobacter</taxon>
    </lineage>
</organism>
<dbReference type="SUPFAM" id="SSF100950">
    <property type="entry name" value="NagB/RpiA/CoA transferase-like"/>
    <property type="match status" value="1"/>
</dbReference>
<dbReference type="Gene3D" id="1.10.10.10">
    <property type="entry name" value="Winged helix-like DNA-binding domain superfamily/Winged helix DNA-binding domain"/>
    <property type="match status" value="1"/>
</dbReference>
<dbReference type="GO" id="GO:0003677">
    <property type="term" value="F:DNA binding"/>
    <property type="evidence" value="ECO:0007669"/>
    <property type="project" value="UniProtKB-KW"/>
</dbReference>
<dbReference type="RefSeq" id="WP_086996746.1">
    <property type="nucleotide sequence ID" value="NZ_FUHW01000022.1"/>
</dbReference>
<dbReference type="Pfam" id="PF00455">
    <property type="entry name" value="DeoRC"/>
    <property type="match status" value="1"/>
</dbReference>
<dbReference type="EMBL" id="FUHW01000022">
    <property type="protein sequence ID" value="SJM59330.1"/>
    <property type="molecule type" value="Genomic_DNA"/>
</dbReference>
<sequence>MTRNERLSSILALLAEDGQVEVDEIVDKLGVSPATARRDLDSLDSQRLLTRTHGGATTNALAYDLPGKYNRDPAATRKRWIGAYAAALVEPDMSIGLSGGTTSSAIATALGLRADLQQEPARPTLTVVTNAVNIASALAVRNHVKVMVTGGVLNPRSYELVGPFAEQTLGRVTLDIAFIGVGGLHPQAGATVADEGEAAVNELMGARALRSYLVVDSSKLGVRSFASVSGDDLRHVITDPGITTEQQNRLEESGYSILIAPET</sequence>
<evidence type="ECO:0000313" key="5">
    <source>
        <dbReference type="EMBL" id="SJM59330.1"/>
    </source>
</evidence>
<reference evidence="5 6" key="1">
    <citation type="submission" date="2017-02" db="EMBL/GenBank/DDBJ databases">
        <authorList>
            <person name="Peterson S.W."/>
        </authorList>
    </citation>
    <scope>NUCLEOTIDE SEQUENCE [LARGE SCALE GENOMIC DNA]</scope>
    <source>
        <strain evidence="5 6">B Ar 00.02</strain>
    </source>
</reference>
<dbReference type="SUPFAM" id="SSF46785">
    <property type="entry name" value="Winged helix' DNA-binding domain"/>
    <property type="match status" value="1"/>
</dbReference>
<evidence type="ECO:0000256" key="1">
    <source>
        <dbReference type="ARBA" id="ARBA00023015"/>
    </source>
</evidence>
<dbReference type="PROSITE" id="PS00894">
    <property type="entry name" value="HTH_DEOR_1"/>
    <property type="match status" value="1"/>
</dbReference>
<dbReference type="SMART" id="SM00420">
    <property type="entry name" value="HTH_DEOR"/>
    <property type="match status" value="1"/>
</dbReference>
<dbReference type="Gene3D" id="3.40.50.1360">
    <property type="match status" value="1"/>
</dbReference>
<evidence type="ECO:0000259" key="4">
    <source>
        <dbReference type="PROSITE" id="PS51000"/>
    </source>
</evidence>